<gene>
    <name evidence="2" type="ORF">AYI68_g895</name>
</gene>
<dbReference type="PROSITE" id="PS50878">
    <property type="entry name" value="RT_POL"/>
    <property type="match status" value="1"/>
</dbReference>
<dbReference type="Proteomes" id="UP000187455">
    <property type="component" value="Unassembled WGS sequence"/>
</dbReference>
<dbReference type="InterPro" id="IPR000477">
    <property type="entry name" value="RT_dom"/>
</dbReference>
<organism evidence="2 3">
    <name type="scientific">Smittium mucronatum</name>
    <dbReference type="NCBI Taxonomy" id="133383"/>
    <lineage>
        <taxon>Eukaryota</taxon>
        <taxon>Fungi</taxon>
        <taxon>Fungi incertae sedis</taxon>
        <taxon>Zoopagomycota</taxon>
        <taxon>Kickxellomycotina</taxon>
        <taxon>Harpellomycetes</taxon>
        <taxon>Harpellales</taxon>
        <taxon>Legeriomycetaceae</taxon>
        <taxon>Smittium</taxon>
    </lineage>
</organism>
<accession>A0A1R0H766</accession>
<evidence type="ECO:0000313" key="3">
    <source>
        <dbReference type="Proteomes" id="UP000187455"/>
    </source>
</evidence>
<keyword evidence="3" id="KW-1185">Reference proteome</keyword>
<dbReference type="SUPFAM" id="SSF56672">
    <property type="entry name" value="DNA/RNA polymerases"/>
    <property type="match status" value="1"/>
</dbReference>
<dbReference type="AlphaFoldDB" id="A0A1R0H766"/>
<comment type="caution">
    <text evidence="2">The sequence shown here is derived from an EMBL/GenBank/DDBJ whole genome shotgun (WGS) entry which is preliminary data.</text>
</comment>
<sequence>MILLGIAAVPLSGNHLQPPTKTTFQNTPNNSAPGFDGMPTVRIGNNVSKSTDYLRALKQGCPASPILFDFCINGLFKGIKGVYVSVLTSRIPGMFFVDDAVLFAESEADMQIELNQITDWLNTWEMTVN</sequence>
<evidence type="ECO:0000259" key="1">
    <source>
        <dbReference type="PROSITE" id="PS50878"/>
    </source>
</evidence>
<name>A0A1R0H766_9FUNG</name>
<proteinExistence type="predicted"/>
<protein>
    <recommendedName>
        <fullName evidence="1">Reverse transcriptase domain-containing protein</fullName>
    </recommendedName>
</protein>
<dbReference type="Pfam" id="PF00078">
    <property type="entry name" value="RVT_1"/>
    <property type="match status" value="1"/>
</dbReference>
<dbReference type="EMBL" id="LSSL01000300">
    <property type="protein sequence ID" value="OLY84931.1"/>
    <property type="molecule type" value="Genomic_DNA"/>
</dbReference>
<dbReference type="STRING" id="133383.A0A1R0H766"/>
<dbReference type="InterPro" id="IPR043502">
    <property type="entry name" value="DNA/RNA_pol_sf"/>
</dbReference>
<dbReference type="OrthoDB" id="5534248at2759"/>
<reference evidence="2 3" key="1">
    <citation type="journal article" date="2016" name="Mol. Biol. Evol.">
        <title>Genome-Wide Survey of Gut Fungi (Harpellales) Reveals the First Horizontally Transferred Ubiquitin Gene from a Mosquito Host.</title>
        <authorList>
            <person name="Wang Y."/>
            <person name="White M.M."/>
            <person name="Kvist S."/>
            <person name="Moncalvo J.M."/>
        </authorList>
    </citation>
    <scope>NUCLEOTIDE SEQUENCE [LARGE SCALE GENOMIC DNA]</scope>
    <source>
        <strain evidence="2 3">ALG-7-W6</strain>
    </source>
</reference>
<evidence type="ECO:0000313" key="2">
    <source>
        <dbReference type="EMBL" id="OLY84931.1"/>
    </source>
</evidence>
<feature type="domain" description="Reverse transcriptase" evidence="1">
    <location>
        <begin position="1"/>
        <end position="129"/>
    </location>
</feature>